<proteinExistence type="inferred from homology"/>
<dbReference type="SUPFAM" id="SSF52540">
    <property type="entry name" value="P-loop containing nucleoside triphosphate hydrolases"/>
    <property type="match status" value="1"/>
</dbReference>
<sequence>MKILATADWHLGTFRSPVRDGINLRTEDTKRCLDELLRVAKEEKTDYCLISGDVFDVGRLWSDRCCEEIVTAIHYIRKLSAICKEVVVMRGTPNHDGIGQFKVLAEMFGAFPNVHIVVTPQVLSFDDADIAVLPGFDRGTYRAQFPGLSSEQENEVFTKELANIVLGLKAQCNPDKTSILMAHYTVPGCNTESGQTMLLAKYEPVIAPETLLTAGYDLVALGHIHRPQQVLSHYWFYSGAINQMNFNDEGQERGFWIHEMLPFGREWDSIFYKTPFRDHITFNFTDTDITAINLGNIDEVAFNYWRFNGAVQDKIVRIFYSCSAENSKAVNKALVEKTLLEDGAFMLWEMLLDNKTDEVANKTELANVTDPEANLVKYLEEKQVPPDKIQELVLKARPIIAEAEANMPTIVNTGMFEPVEISVRNYRNYEEETFNFEDITFCTINGQNGAGKSSLFMDAILDCLYEQPREGVIKDETGKSPWLRNDESARSGSIMFTFRIGEKKYRVTRTRARSGKGTLNLSCFIDGRWEDCSKERYNDTQQEILDILGMDSFTFKSCALIMQDQYGLFLQAKPEERVEVLGELLGLGIYKLIEKIAQDKAKVNGAKNQEIKKEIEIHSKAISDLGNPDEELSKCQEELGEYENVLTLKVAERDKNKLLLTNQQEAAERRFKLTDAITALQRKKETVGQNRINQQAIIDSSAVILNAKEEIKAKAAEHKALLKRELELAGESALYSSKKQEAENLAKQAAAEQQTIGAYKEKARQKENELSLAQPKEQDAVIRERAEQYTQKKAELEKLQEKAVIYQKAKTEYSKALFHYEDLIRKFDTEKQSADKQKKVLEKKVEILKESGCVDIENAHCKFLQDAVEAKERLDTFDELYTDIAARQDAELKKSNQTINEKLAEMNAVNFDADVLETLRNECMTLLPYVSQLEAIKQREGQIALLEADIKHLQINISEAEKRLAKVKSEGIEAEKKRDLCADAFSEHVKVQSEIASLEPWIEKEMQIPVAEEKNATATKRILELTEELLNIDKEILEKQAEADKEILAMRGMEELAGIVAKMNSDVEAYSLLVKEKQMNIGALQQKARQVDKLKKEISMLQDKQMEFAKETADYDALKIAFSQSGVPHQIIRSIIPQLTETSNTILEQMTGGRMGVEFRLERLQKNGKEKVSLDIFIEEYGKSALPYLSKSGGEKVKSSLAVILALAEIKSLSAGVQMGMLFIDEPPFLDSDGTEAYVEALETIRGRYSGLKIMAITHDYEFKAKFPESVTVIKDENGSHVKWD</sequence>
<evidence type="ECO:0000256" key="3">
    <source>
        <dbReference type="ARBA" id="ARBA00013368"/>
    </source>
</evidence>
<evidence type="ECO:0000313" key="8">
    <source>
        <dbReference type="EMBL" id="RKI90468.1"/>
    </source>
</evidence>
<gene>
    <name evidence="8" type="ORF">D7V94_13655</name>
</gene>
<feature type="domain" description="Calcineurin-like phosphoesterase" evidence="6">
    <location>
        <begin position="1"/>
        <end position="227"/>
    </location>
</feature>
<evidence type="ECO:0000256" key="1">
    <source>
        <dbReference type="ARBA" id="ARBA00006930"/>
    </source>
</evidence>
<feature type="coiled-coil region" evidence="5">
    <location>
        <begin position="1084"/>
        <end position="1111"/>
    </location>
</feature>
<dbReference type="CDD" id="cd00840">
    <property type="entry name" value="MPP_Mre11_N"/>
    <property type="match status" value="1"/>
</dbReference>
<dbReference type="Proteomes" id="UP000280696">
    <property type="component" value="Unassembled WGS sequence"/>
</dbReference>
<feature type="coiled-coil region" evidence="5">
    <location>
        <begin position="704"/>
        <end position="851"/>
    </location>
</feature>
<reference evidence="8 9" key="1">
    <citation type="submission" date="2018-09" db="EMBL/GenBank/DDBJ databases">
        <title>Murine metabolic-syndrome-specific gut microbial biobank.</title>
        <authorList>
            <person name="Liu C."/>
        </authorList>
    </citation>
    <scope>NUCLEOTIDE SEQUENCE [LARGE SCALE GENOMIC DNA]</scope>
    <source>
        <strain evidence="8 9">0.1xD8-82</strain>
    </source>
</reference>
<dbReference type="PANTHER" id="PTHR32114">
    <property type="entry name" value="ABC TRANSPORTER ABCH.3"/>
    <property type="match status" value="1"/>
</dbReference>
<dbReference type="Pfam" id="PF13476">
    <property type="entry name" value="AAA_23"/>
    <property type="match status" value="1"/>
</dbReference>
<accession>A0A3A9AGR3</accession>
<dbReference type="Pfam" id="PF00149">
    <property type="entry name" value="Metallophos"/>
    <property type="match status" value="1"/>
</dbReference>
<dbReference type="PANTHER" id="PTHR32114:SF2">
    <property type="entry name" value="ABC TRANSPORTER ABCH.3"/>
    <property type="match status" value="1"/>
</dbReference>
<dbReference type="EMBL" id="RAYQ01000014">
    <property type="protein sequence ID" value="RKI90468.1"/>
    <property type="molecule type" value="Genomic_DNA"/>
</dbReference>
<evidence type="ECO:0000259" key="7">
    <source>
        <dbReference type="Pfam" id="PF13476"/>
    </source>
</evidence>
<feature type="domain" description="Rad50/SbcC-type AAA" evidence="7">
    <location>
        <begin position="421"/>
        <end position="623"/>
    </location>
</feature>
<evidence type="ECO:0000256" key="2">
    <source>
        <dbReference type="ARBA" id="ARBA00011322"/>
    </source>
</evidence>
<evidence type="ECO:0000313" key="9">
    <source>
        <dbReference type="Proteomes" id="UP000280696"/>
    </source>
</evidence>
<keyword evidence="4" id="KW-0378">Hydrolase</keyword>
<dbReference type="RefSeq" id="WP_120470684.1">
    <property type="nucleotide sequence ID" value="NZ_RAYQ01000014.1"/>
</dbReference>
<evidence type="ECO:0000256" key="4">
    <source>
        <dbReference type="ARBA" id="ARBA00022801"/>
    </source>
</evidence>
<dbReference type="OrthoDB" id="9773856at2"/>
<dbReference type="InterPro" id="IPR038729">
    <property type="entry name" value="Rad50/SbcC_AAA"/>
</dbReference>
<dbReference type="InterPro" id="IPR041796">
    <property type="entry name" value="Mre11_N"/>
</dbReference>
<protein>
    <recommendedName>
        <fullName evidence="3">Nuclease SbcCD subunit C</fullName>
    </recommendedName>
</protein>
<comment type="similarity">
    <text evidence="1">Belongs to the SMC family. SbcC subfamily.</text>
</comment>
<evidence type="ECO:0000259" key="6">
    <source>
        <dbReference type="Pfam" id="PF00149"/>
    </source>
</evidence>
<dbReference type="Gene3D" id="3.40.50.300">
    <property type="entry name" value="P-loop containing nucleotide triphosphate hydrolases"/>
    <property type="match status" value="2"/>
</dbReference>
<feature type="coiled-coil region" evidence="5">
    <location>
        <begin position="936"/>
        <end position="977"/>
    </location>
</feature>
<dbReference type="InterPro" id="IPR004843">
    <property type="entry name" value="Calcineurin-like_PHP"/>
</dbReference>
<dbReference type="SUPFAM" id="SSF56300">
    <property type="entry name" value="Metallo-dependent phosphatases"/>
    <property type="match status" value="1"/>
</dbReference>
<dbReference type="InterPro" id="IPR027417">
    <property type="entry name" value="P-loop_NTPase"/>
</dbReference>
<dbReference type="InterPro" id="IPR029052">
    <property type="entry name" value="Metallo-depent_PP-like"/>
</dbReference>
<feature type="coiled-coil region" evidence="5">
    <location>
        <begin position="1015"/>
        <end position="1042"/>
    </location>
</feature>
<name>A0A3A9AGR3_9FIRM</name>
<comment type="subunit">
    <text evidence="2">Heterodimer of SbcC and SbcD.</text>
</comment>
<keyword evidence="9" id="KW-1185">Reference proteome</keyword>
<keyword evidence="5" id="KW-0175">Coiled coil</keyword>
<organism evidence="8 9">
    <name type="scientific">Parablautia intestinalis</name>
    <dbReference type="NCBI Taxonomy" id="2320100"/>
    <lineage>
        <taxon>Bacteria</taxon>
        <taxon>Bacillati</taxon>
        <taxon>Bacillota</taxon>
        <taxon>Clostridia</taxon>
        <taxon>Lachnospirales</taxon>
        <taxon>Lachnospiraceae</taxon>
        <taxon>Parablautia</taxon>
    </lineage>
</organism>
<comment type="caution">
    <text evidence="8">The sequence shown here is derived from an EMBL/GenBank/DDBJ whole genome shotgun (WGS) entry which is preliminary data.</text>
</comment>
<dbReference type="Gene3D" id="3.60.21.10">
    <property type="match status" value="1"/>
</dbReference>
<dbReference type="GO" id="GO:0006302">
    <property type="term" value="P:double-strand break repair"/>
    <property type="evidence" value="ECO:0007669"/>
    <property type="project" value="InterPro"/>
</dbReference>
<dbReference type="GO" id="GO:0016887">
    <property type="term" value="F:ATP hydrolysis activity"/>
    <property type="evidence" value="ECO:0007669"/>
    <property type="project" value="InterPro"/>
</dbReference>
<evidence type="ECO:0000256" key="5">
    <source>
        <dbReference type="SAM" id="Coils"/>
    </source>
</evidence>